<dbReference type="Pfam" id="PF03625">
    <property type="entry name" value="DUF302"/>
    <property type="match status" value="1"/>
</dbReference>
<dbReference type="Proteomes" id="UP000218765">
    <property type="component" value="Chromosome"/>
</dbReference>
<evidence type="ECO:0000313" key="2">
    <source>
        <dbReference type="EMBL" id="BAZ92927.1"/>
    </source>
</evidence>
<keyword evidence="3" id="KW-1185">Reference proteome</keyword>
<name>A0A1Z4VMU8_9GAMM</name>
<dbReference type="PANTHER" id="PTHR38342:SF1">
    <property type="entry name" value="SLR5037 PROTEIN"/>
    <property type="match status" value="1"/>
</dbReference>
<dbReference type="AlphaFoldDB" id="A0A1Z4VMU8"/>
<evidence type="ECO:0000313" key="3">
    <source>
        <dbReference type="Proteomes" id="UP000218765"/>
    </source>
</evidence>
<gene>
    <name evidence="2" type="ORF">FOKN1_0523</name>
</gene>
<feature type="domain" description="DUF302" evidence="1">
    <location>
        <begin position="34"/>
        <end position="97"/>
    </location>
</feature>
<protein>
    <recommendedName>
        <fullName evidence="1">DUF302 domain-containing protein</fullName>
    </recommendedName>
</protein>
<dbReference type="EMBL" id="AP018052">
    <property type="protein sequence ID" value="BAZ92927.1"/>
    <property type="molecule type" value="Genomic_DNA"/>
</dbReference>
<proteinExistence type="predicted"/>
<dbReference type="InterPro" id="IPR016796">
    <property type="entry name" value="UCP021774"/>
</dbReference>
<organism evidence="2 3">
    <name type="scientific">Thiohalobacter thiocyanaticus</name>
    <dbReference type="NCBI Taxonomy" id="585455"/>
    <lineage>
        <taxon>Bacteria</taxon>
        <taxon>Pseudomonadati</taxon>
        <taxon>Pseudomonadota</taxon>
        <taxon>Gammaproteobacteria</taxon>
        <taxon>Thiohalobacterales</taxon>
        <taxon>Thiohalobacteraceae</taxon>
        <taxon>Thiohalobacter</taxon>
    </lineage>
</organism>
<dbReference type="SUPFAM" id="SSF103247">
    <property type="entry name" value="TT1751-like"/>
    <property type="match status" value="1"/>
</dbReference>
<dbReference type="InterPro" id="IPR005180">
    <property type="entry name" value="DUF302"/>
</dbReference>
<dbReference type="CDD" id="cd14797">
    <property type="entry name" value="DUF302"/>
    <property type="match status" value="1"/>
</dbReference>
<accession>A0A1Z4VMU8</accession>
<evidence type="ECO:0000259" key="1">
    <source>
        <dbReference type="Pfam" id="PF03625"/>
    </source>
</evidence>
<dbReference type="OrthoDB" id="9791067at2"/>
<sequence>MYGFNVKFNGDFDTAIDKVTEELGKEGFGVLTEIDVSATLKKKLDIDRAPYRILGACNPKLANQALEADPDIGLLLPCNVVVRQEDDGSVTVGFMDPSAVLKLVEKEGVEALAAEVRTRLERVRDALAA</sequence>
<dbReference type="PANTHER" id="PTHR38342">
    <property type="entry name" value="SLR5037 PROTEIN"/>
    <property type="match status" value="1"/>
</dbReference>
<dbReference type="PIRSF" id="PIRSF021774">
    <property type="entry name" value="UCP021774"/>
    <property type="match status" value="1"/>
</dbReference>
<dbReference type="InterPro" id="IPR035923">
    <property type="entry name" value="TT1751-like_sf"/>
</dbReference>
<reference evidence="2 3" key="1">
    <citation type="submission" date="2017-05" db="EMBL/GenBank/DDBJ databases">
        <title>Thiocyanate degradation by Thiohalobacter thiocyanaticus FOKN1.</title>
        <authorList>
            <person name="Oshiki M."/>
            <person name="Fukushima T."/>
            <person name="Kawano S."/>
            <person name="Nakagawa J."/>
        </authorList>
    </citation>
    <scope>NUCLEOTIDE SEQUENCE [LARGE SCALE GENOMIC DNA]</scope>
    <source>
        <strain evidence="2 3">FOKN1</strain>
    </source>
</reference>
<dbReference type="KEGG" id="ttc:FOKN1_0523"/>
<dbReference type="Gene3D" id="3.30.310.70">
    <property type="entry name" value="TT1751-like domain"/>
    <property type="match status" value="1"/>
</dbReference>